<accession>E0W3N3</accession>
<dbReference type="RefSeq" id="XP_002432977.1">
    <property type="nucleotide sequence ID" value="XM_002432932.1"/>
</dbReference>
<dbReference type="EMBL" id="DS235882">
    <property type="protein sequence ID" value="EEB20239.1"/>
    <property type="molecule type" value="Genomic_DNA"/>
</dbReference>
<dbReference type="VEuPathDB" id="VectorBase:PHUM607630"/>
<dbReference type="EnsemblMetazoa" id="PHUM607630-RA">
    <property type="protein sequence ID" value="PHUM607630-PA"/>
    <property type="gene ID" value="PHUM607630"/>
</dbReference>
<reference evidence="1" key="2">
    <citation type="submission" date="2007-04" db="EMBL/GenBank/DDBJ databases">
        <title>The genome of the human body louse.</title>
        <authorList>
            <consortium name="The Human Body Louse Genome Consortium"/>
            <person name="Kirkness E."/>
            <person name="Walenz B."/>
            <person name="Hass B."/>
            <person name="Bruggner R."/>
            <person name="Strausberg R."/>
        </authorList>
    </citation>
    <scope>NUCLEOTIDE SEQUENCE</scope>
    <source>
        <strain evidence="1">USDA</strain>
    </source>
</reference>
<dbReference type="HOGENOM" id="CLU_1596477_0_0_1"/>
<gene>
    <name evidence="2" type="primary">8237118</name>
    <name evidence="1" type="ORF">Phum_PHUM607630</name>
</gene>
<protein>
    <submittedName>
        <fullName evidence="1 2">Uncharacterized protein</fullName>
    </submittedName>
</protein>
<name>E0W3N3_PEDHC</name>
<keyword evidence="3" id="KW-1185">Reference proteome</keyword>
<dbReference type="KEGG" id="phu:Phum_PHUM607630"/>
<dbReference type="Proteomes" id="UP000009046">
    <property type="component" value="Unassembled WGS sequence"/>
</dbReference>
<dbReference type="InParanoid" id="E0W3N3"/>
<proteinExistence type="predicted"/>
<organism>
    <name type="scientific">Pediculus humanus subsp. corporis</name>
    <name type="common">Body louse</name>
    <dbReference type="NCBI Taxonomy" id="121224"/>
    <lineage>
        <taxon>Eukaryota</taxon>
        <taxon>Metazoa</taxon>
        <taxon>Ecdysozoa</taxon>
        <taxon>Arthropoda</taxon>
        <taxon>Hexapoda</taxon>
        <taxon>Insecta</taxon>
        <taxon>Pterygota</taxon>
        <taxon>Neoptera</taxon>
        <taxon>Paraneoptera</taxon>
        <taxon>Psocodea</taxon>
        <taxon>Troctomorpha</taxon>
        <taxon>Phthiraptera</taxon>
        <taxon>Anoplura</taxon>
        <taxon>Pediculidae</taxon>
        <taxon>Pediculus</taxon>
    </lineage>
</organism>
<reference evidence="1" key="1">
    <citation type="submission" date="2007-04" db="EMBL/GenBank/DDBJ databases">
        <title>Annotation of Pediculus humanus corporis strain USDA.</title>
        <authorList>
            <person name="Kirkness E."/>
            <person name="Hannick L."/>
            <person name="Hass B."/>
            <person name="Bruggner R."/>
            <person name="Lawson D."/>
            <person name="Bidwell S."/>
            <person name="Joardar V."/>
            <person name="Caler E."/>
            <person name="Walenz B."/>
            <person name="Inman J."/>
            <person name="Schobel S."/>
            <person name="Galinsky K."/>
            <person name="Amedeo P."/>
            <person name="Strausberg R."/>
        </authorList>
    </citation>
    <scope>NUCLEOTIDE SEQUENCE</scope>
    <source>
        <strain evidence="1">USDA</strain>
    </source>
</reference>
<dbReference type="GeneID" id="8237118"/>
<dbReference type="CTD" id="8237118"/>
<evidence type="ECO:0000313" key="2">
    <source>
        <dbReference type="EnsemblMetazoa" id="PHUM607630-PA"/>
    </source>
</evidence>
<dbReference type="AlphaFoldDB" id="E0W3N3"/>
<dbReference type="EMBL" id="AAZO01007428">
    <property type="status" value="NOT_ANNOTATED_CDS"/>
    <property type="molecule type" value="Genomic_DNA"/>
</dbReference>
<sequence>MDGGGLNSTNLTTITVSATVNFIGGSSNKLPDGFAAVTGDVPLGDWVSLSSNNHPLNSLKMTFGVPFDLKKEDACVILTVPVTFLSLSKRSSVCIPTFLNKTITHVGELNVVSSIDSNYTCKLGYLTNLNFHSDEDFYLSKMESCCFYFNLFFLVSWEELYVCGNNG</sequence>
<evidence type="ECO:0000313" key="1">
    <source>
        <dbReference type="EMBL" id="EEB20239.1"/>
    </source>
</evidence>
<evidence type="ECO:0000313" key="3">
    <source>
        <dbReference type="Proteomes" id="UP000009046"/>
    </source>
</evidence>
<reference evidence="2" key="3">
    <citation type="submission" date="2020-05" db="UniProtKB">
        <authorList>
            <consortium name="EnsemblMetazoa"/>
        </authorList>
    </citation>
    <scope>IDENTIFICATION</scope>
    <source>
        <strain evidence="2">USDA</strain>
    </source>
</reference>